<dbReference type="EMBL" id="LAZR01007754">
    <property type="protein sequence ID" value="KKM83177.1"/>
    <property type="molecule type" value="Genomic_DNA"/>
</dbReference>
<dbReference type="AlphaFoldDB" id="A0A0F9NPI1"/>
<accession>A0A0F9NPI1</accession>
<protein>
    <submittedName>
        <fullName evidence="1">Uncharacterized protein</fullName>
    </submittedName>
</protein>
<comment type="caution">
    <text evidence="1">The sequence shown here is derived from an EMBL/GenBank/DDBJ whole genome shotgun (WGS) entry which is preliminary data.</text>
</comment>
<organism evidence="1">
    <name type="scientific">marine sediment metagenome</name>
    <dbReference type="NCBI Taxonomy" id="412755"/>
    <lineage>
        <taxon>unclassified sequences</taxon>
        <taxon>metagenomes</taxon>
        <taxon>ecological metagenomes</taxon>
    </lineage>
</organism>
<evidence type="ECO:0000313" key="1">
    <source>
        <dbReference type="EMBL" id="KKM83177.1"/>
    </source>
</evidence>
<proteinExistence type="predicted"/>
<name>A0A0F9NPI1_9ZZZZ</name>
<gene>
    <name evidence="1" type="ORF">LCGC14_1312120</name>
</gene>
<reference evidence="1" key="1">
    <citation type="journal article" date="2015" name="Nature">
        <title>Complex archaea that bridge the gap between prokaryotes and eukaryotes.</title>
        <authorList>
            <person name="Spang A."/>
            <person name="Saw J.H."/>
            <person name="Jorgensen S.L."/>
            <person name="Zaremba-Niedzwiedzka K."/>
            <person name="Martijn J."/>
            <person name="Lind A.E."/>
            <person name="van Eijk R."/>
            <person name="Schleper C."/>
            <person name="Guy L."/>
            <person name="Ettema T.J."/>
        </authorList>
    </citation>
    <scope>NUCLEOTIDE SEQUENCE</scope>
</reference>
<sequence length="102" mass="11694">MPTLEGLKRAASRVGSYAYGMAAPGRYMVYTEDADDVKARLQSGERFHRIRSQHSRVEEAQAELLARGDPEADVVLDSIKGSYWRYEDDEWTFHPEPLFGER</sequence>